<evidence type="ECO:0000313" key="2">
    <source>
        <dbReference type="Proteomes" id="UP000736328"/>
    </source>
</evidence>
<dbReference type="Pfam" id="PF09566">
    <property type="entry name" value="RE_SacI"/>
    <property type="match status" value="1"/>
</dbReference>
<dbReference type="AlphaFoldDB" id="A0A933I979"/>
<dbReference type="GO" id="GO:0004519">
    <property type="term" value="F:endonuclease activity"/>
    <property type="evidence" value="ECO:0007669"/>
    <property type="project" value="UniProtKB-KW"/>
</dbReference>
<evidence type="ECO:0000313" key="1">
    <source>
        <dbReference type="EMBL" id="MBI4726925.1"/>
    </source>
</evidence>
<protein>
    <submittedName>
        <fullName evidence="1">Restriction endonuclease, SacI family</fullName>
    </submittedName>
</protein>
<dbReference type="Proteomes" id="UP000736328">
    <property type="component" value="Unassembled WGS sequence"/>
</dbReference>
<reference evidence="1" key="1">
    <citation type="submission" date="2020-07" db="EMBL/GenBank/DDBJ databases">
        <title>Huge and variable diversity of episymbiotic CPR bacteria and DPANN archaea in groundwater ecosystems.</title>
        <authorList>
            <person name="He C.Y."/>
            <person name="Keren R."/>
            <person name="Whittaker M."/>
            <person name="Farag I.F."/>
            <person name="Doudna J."/>
            <person name="Cate J.H.D."/>
            <person name="Banfield J.F."/>
        </authorList>
    </citation>
    <scope>NUCLEOTIDE SEQUENCE</scope>
    <source>
        <strain evidence="1">NC_groundwater_1520_Pr4_B-0.1um_53_5</strain>
    </source>
</reference>
<keyword evidence="1" id="KW-0540">Nuclease</keyword>
<dbReference type="InterPro" id="IPR019066">
    <property type="entry name" value="Restrct_endonuc_II_SacI"/>
</dbReference>
<proteinExistence type="predicted"/>
<dbReference type="EMBL" id="JACQXR010000089">
    <property type="protein sequence ID" value="MBI4726925.1"/>
    <property type="molecule type" value="Genomic_DNA"/>
</dbReference>
<keyword evidence="1" id="KW-0255">Endonuclease</keyword>
<accession>A0A933I979</accession>
<organism evidence="1 2">
    <name type="scientific">candidate division TA06 bacterium</name>
    <dbReference type="NCBI Taxonomy" id="2250710"/>
    <lineage>
        <taxon>Bacteria</taxon>
        <taxon>Bacteria division TA06</taxon>
    </lineage>
</organism>
<gene>
    <name evidence="1" type="ORF">HY768_06840</name>
</gene>
<comment type="caution">
    <text evidence="1">The sequence shown here is derived from an EMBL/GenBank/DDBJ whole genome shotgun (WGS) entry which is preliminary data.</text>
</comment>
<name>A0A933I979_UNCT6</name>
<sequence>MNNPAEILEQSYKLAQKAKAKSFVAADEFWEKIEFLCRCNTNKAPIRLLMSCLLAKLHDPAVDIRKPYTEIGGKGTFSGRHYDELYIEAFVHKHKLPCNPTTAYLTPAFRNIDRILKPDLEMVGRPKEAYTYTLEIIDAVHKNKERADNVLNEIVRYLIVVKDENEQRMGQLIAGLKQTNDFLPLSSEEIIILIAQHLQCKNASRLPVLIVAAAYITASDKIGELPLPLHAHTAADKQTGSVGDVEITLKNDEAIVTCYEMKDKPVSRNDIVVALQKLAKKKIKIDNYIFITTGPIDKDVADYAKSLYEPTGVEFAILDCIGFMRHYLHFFHRLRNSFLNIYQELVLAEPSSSVTQPLKEAFLALRRTAESDR</sequence>
<keyword evidence="1" id="KW-0378">Hydrolase</keyword>